<evidence type="ECO:0000259" key="7">
    <source>
        <dbReference type="Pfam" id="PF25917"/>
    </source>
</evidence>
<dbReference type="Pfam" id="PF25876">
    <property type="entry name" value="HH_MFP_RND"/>
    <property type="match status" value="1"/>
</dbReference>
<proteinExistence type="inferred from homology"/>
<evidence type="ECO:0000313" key="11">
    <source>
        <dbReference type="EMBL" id="RMQ31736.1"/>
    </source>
</evidence>
<dbReference type="Pfam" id="PF25917">
    <property type="entry name" value="BSH_RND"/>
    <property type="match status" value="1"/>
</dbReference>
<sequence>MNPLIKLRLSPAAYPFLLGISLLVSGCGKAPGGPPITEGTPQMGVITIDTQSITLTRELPGRTAPYLISEVRPQVGGLIQSRNFVEGAEVKAGQLLYQIDPASYSASYDSARAALAKAEASLVSTRLKAQRYLKLVSASAISRQEADDAQAALGEARADVLAAKASVESARIELADTQIIAPISGRIGKSSVTAGALVTADQADVLTTIQQLDPIYVDVTQSSASLLKLRQAMARGELETVGGGAAKVQLVLEDGSVYSMEGRLEFADVTVDQGTRSITLRALFPNPKAELLPGMYVRAIVQEGIREHGVLVPQQAVTRDNAGKPIAYVVGSDNKLQLRKLQIERTVGNQWLVQSGLEPGDSLVVEGMSRVREGLEVTATPWQPAPRSESGGSASSRQIF</sequence>
<dbReference type="InterPro" id="IPR058626">
    <property type="entry name" value="MdtA-like_b-barrel"/>
</dbReference>
<dbReference type="InterPro" id="IPR006143">
    <property type="entry name" value="RND_pump_MFP"/>
</dbReference>
<evidence type="ECO:0000256" key="5">
    <source>
        <dbReference type="SAM" id="MobiDB-lite"/>
    </source>
</evidence>
<comment type="similarity">
    <text evidence="2">Belongs to the membrane fusion protein (MFP) (TC 8.A.1) family.</text>
</comment>
<keyword evidence="4" id="KW-0175">Coiled coil</keyword>
<feature type="region of interest" description="Disordered" evidence="5">
    <location>
        <begin position="376"/>
        <end position="400"/>
    </location>
</feature>
<name>A0A0N8S9F0_PSEA0</name>
<dbReference type="PROSITE" id="PS51257">
    <property type="entry name" value="PROKAR_LIPOPROTEIN"/>
    <property type="match status" value="1"/>
</dbReference>
<gene>
    <name evidence="10" type="ORF">ALO63_03998</name>
    <name evidence="12" type="ORF">ALP52_03829</name>
    <name evidence="11" type="ORF">ALQ05_03422</name>
</gene>
<dbReference type="GO" id="GO:0005886">
    <property type="term" value="C:plasma membrane"/>
    <property type="evidence" value="ECO:0007669"/>
    <property type="project" value="UniProtKB-SubCell"/>
</dbReference>
<evidence type="ECO:0000256" key="3">
    <source>
        <dbReference type="ARBA" id="ARBA00022448"/>
    </source>
</evidence>
<dbReference type="InterPro" id="IPR058625">
    <property type="entry name" value="MdtA-like_BSH"/>
</dbReference>
<keyword evidence="3" id="KW-0813">Transport</keyword>
<dbReference type="GO" id="GO:0022857">
    <property type="term" value="F:transmembrane transporter activity"/>
    <property type="evidence" value="ECO:0007669"/>
    <property type="project" value="InterPro"/>
</dbReference>
<evidence type="ECO:0000313" key="12">
    <source>
        <dbReference type="EMBL" id="RMT22477.1"/>
    </source>
</evidence>
<dbReference type="EMBL" id="RBRD01000277">
    <property type="protein sequence ID" value="RMQ31736.1"/>
    <property type="molecule type" value="Genomic_DNA"/>
</dbReference>
<feature type="domain" description="Multidrug resistance protein MdtA-like C-terminal permuted SH3" evidence="9">
    <location>
        <begin position="310"/>
        <end position="369"/>
    </location>
</feature>
<dbReference type="Proteomes" id="UP000050420">
    <property type="component" value="Unassembled WGS sequence"/>
</dbReference>
<dbReference type="GO" id="GO:0046677">
    <property type="term" value="P:response to antibiotic"/>
    <property type="evidence" value="ECO:0007669"/>
    <property type="project" value="TreeGrafter"/>
</dbReference>
<reference evidence="14 15" key="2">
    <citation type="submission" date="2018-08" db="EMBL/GenBank/DDBJ databases">
        <title>Recombination of ecologically and evolutionarily significant loci maintains genetic cohesion in the Pseudomonas syringae species complex.</title>
        <authorList>
            <person name="Dillon M."/>
            <person name="Thakur S."/>
            <person name="Almeida R.N.D."/>
            <person name="Weir B.S."/>
            <person name="Guttman D.S."/>
        </authorList>
    </citation>
    <scope>NUCLEOTIDE SEQUENCE [LARGE SCALE GENOMIC DNA]</scope>
    <source>
        <strain evidence="11 15">ICMP 535</strain>
        <strain evidence="12 14">ICMP 6941</strain>
    </source>
</reference>
<evidence type="ECO:0000259" key="8">
    <source>
        <dbReference type="Pfam" id="PF25944"/>
    </source>
</evidence>
<accession>A0A0N8S9F0</accession>
<dbReference type="Gene3D" id="2.40.420.20">
    <property type="match status" value="1"/>
</dbReference>
<dbReference type="Gene3D" id="1.10.287.470">
    <property type="entry name" value="Helix hairpin bin"/>
    <property type="match status" value="1"/>
</dbReference>
<dbReference type="PANTHER" id="PTHR30158">
    <property type="entry name" value="ACRA/E-RELATED COMPONENT OF DRUG EFFLUX TRANSPORTER"/>
    <property type="match status" value="1"/>
</dbReference>
<feature type="domain" description="Multidrug resistance protein MdtA-like alpha-helical hairpin" evidence="6">
    <location>
        <begin position="108"/>
        <end position="175"/>
    </location>
</feature>
<evidence type="ECO:0000313" key="13">
    <source>
        <dbReference type="Proteomes" id="UP000050420"/>
    </source>
</evidence>
<dbReference type="AlphaFoldDB" id="A0A0N8S9F0"/>
<comment type="caution">
    <text evidence="10">The sequence shown here is derived from an EMBL/GenBank/DDBJ whole genome shotgun (WGS) entry which is preliminary data.</text>
</comment>
<comment type="subcellular location">
    <subcellularLocation>
        <location evidence="1">Cell inner membrane</location>
        <topology evidence="1">Lipid-anchor</topology>
    </subcellularLocation>
</comment>
<evidence type="ECO:0000256" key="2">
    <source>
        <dbReference type="ARBA" id="ARBA00009477"/>
    </source>
</evidence>
<evidence type="ECO:0000259" key="9">
    <source>
        <dbReference type="Pfam" id="PF25967"/>
    </source>
</evidence>
<dbReference type="PATRIC" id="fig|34065.5.peg.5834"/>
<feature type="domain" description="Multidrug resistance protein MdtA-like barrel-sandwich hybrid" evidence="7">
    <location>
        <begin position="70"/>
        <end position="210"/>
    </location>
</feature>
<dbReference type="PANTHER" id="PTHR30158:SF3">
    <property type="entry name" value="MULTIDRUG EFFLUX PUMP SUBUNIT ACRA-RELATED"/>
    <property type="match status" value="1"/>
</dbReference>
<evidence type="ECO:0000313" key="10">
    <source>
        <dbReference type="EMBL" id="KPY04208.1"/>
    </source>
</evidence>
<evidence type="ECO:0000259" key="6">
    <source>
        <dbReference type="Pfam" id="PF25876"/>
    </source>
</evidence>
<dbReference type="Proteomes" id="UP000276194">
    <property type="component" value="Unassembled WGS sequence"/>
</dbReference>
<feature type="domain" description="Multidrug resistance protein MdtA-like beta-barrel" evidence="8">
    <location>
        <begin position="214"/>
        <end position="304"/>
    </location>
</feature>
<evidence type="ECO:0000256" key="4">
    <source>
        <dbReference type="ARBA" id="ARBA00023054"/>
    </source>
</evidence>
<protein>
    <submittedName>
        <fullName evidence="10">Multidrug resistance protein</fullName>
    </submittedName>
</protein>
<dbReference type="EMBL" id="RBTD01000153">
    <property type="protein sequence ID" value="RMT22477.1"/>
    <property type="molecule type" value="Genomic_DNA"/>
</dbReference>
<dbReference type="Pfam" id="PF25944">
    <property type="entry name" value="Beta-barrel_RND"/>
    <property type="match status" value="1"/>
</dbReference>
<feature type="compositionally biased region" description="Polar residues" evidence="5">
    <location>
        <begin position="390"/>
        <end position="400"/>
    </location>
</feature>
<dbReference type="Gene3D" id="2.40.50.100">
    <property type="match status" value="1"/>
</dbReference>
<dbReference type="NCBIfam" id="TIGR01730">
    <property type="entry name" value="RND_mfp"/>
    <property type="match status" value="1"/>
</dbReference>
<organism evidence="10 13">
    <name type="scientific">Pseudomonas amygdali pv. mori</name>
    <dbReference type="NCBI Taxonomy" id="34065"/>
    <lineage>
        <taxon>Bacteria</taxon>
        <taxon>Pseudomonadati</taxon>
        <taxon>Pseudomonadota</taxon>
        <taxon>Gammaproteobacteria</taxon>
        <taxon>Pseudomonadales</taxon>
        <taxon>Pseudomonadaceae</taxon>
        <taxon>Pseudomonas</taxon>
        <taxon>Pseudomonas amygdali</taxon>
    </lineage>
</organism>
<dbReference type="Pfam" id="PF25967">
    <property type="entry name" value="RND-MFP_C"/>
    <property type="match status" value="1"/>
</dbReference>
<evidence type="ECO:0000313" key="15">
    <source>
        <dbReference type="Proteomes" id="UP000279553"/>
    </source>
</evidence>
<dbReference type="Proteomes" id="UP000279553">
    <property type="component" value="Unassembled WGS sequence"/>
</dbReference>
<dbReference type="FunFam" id="2.40.420.20:FF:000001">
    <property type="entry name" value="Efflux RND transporter periplasmic adaptor subunit"/>
    <property type="match status" value="1"/>
</dbReference>
<dbReference type="InterPro" id="IPR058627">
    <property type="entry name" value="MdtA-like_C"/>
</dbReference>
<dbReference type="InterPro" id="IPR058624">
    <property type="entry name" value="MdtA-like_HH"/>
</dbReference>
<dbReference type="Gene3D" id="2.40.30.170">
    <property type="match status" value="1"/>
</dbReference>
<reference evidence="10 13" key="1">
    <citation type="submission" date="2015-09" db="EMBL/GenBank/DDBJ databases">
        <title>Genome announcement of multiple Pseudomonas syringae strains.</title>
        <authorList>
            <person name="Thakur S."/>
            <person name="Wang P.W."/>
            <person name="Gong Y."/>
            <person name="Weir B.S."/>
            <person name="Guttman D.S."/>
        </authorList>
    </citation>
    <scope>NUCLEOTIDE SEQUENCE [LARGE SCALE GENOMIC DNA]</scope>
    <source>
        <strain evidence="10 13">ICMP4331</strain>
    </source>
</reference>
<evidence type="ECO:0000313" key="14">
    <source>
        <dbReference type="Proteomes" id="UP000276194"/>
    </source>
</evidence>
<dbReference type="SUPFAM" id="SSF111369">
    <property type="entry name" value="HlyD-like secretion proteins"/>
    <property type="match status" value="1"/>
</dbReference>
<dbReference type="EMBL" id="LJQU01000041">
    <property type="protein sequence ID" value="KPY04208.1"/>
    <property type="molecule type" value="Genomic_DNA"/>
</dbReference>
<evidence type="ECO:0000256" key="1">
    <source>
        <dbReference type="ARBA" id="ARBA00004519"/>
    </source>
</evidence>